<feature type="region of interest" description="C-terminal hotdog fold" evidence="6">
    <location>
        <begin position="1042"/>
        <end position="1190"/>
    </location>
</feature>
<dbReference type="InterPro" id="IPR013968">
    <property type="entry name" value="PKS_KR"/>
</dbReference>
<dbReference type="SMART" id="SM00825">
    <property type="entry name" value="PKS_KS"/>
    <property type="match status" value="1"/>
</dbReference>
<keyword evidence="11" id="KW-1185">Reference proteome</keyword>
<dbReference type="InterPro" id="IPR036291">
    <property type="entry name" value="NAD(P)-bd_dom_sf"/>
</dbReference>
<dbReference type="InterPro" id="IPR036736">
    <property type="entry name" value="ACP-like_sf"/>
</dbReference>
<dbReference type="InterPro" id="IPR020841">
    <property type="entry name" value="PKS_Beta-ketoAc_synthase_dom"/>
</dbReference>
<feature type="region of interest" description="N-terminal hotdog fold" evidence="6">
    <location>
        <begin position="908"/>
        <end position="1028"/>
    </location>
</feature>
<dbReference type="SMART" id="SM00822">
    <property type="entry name" value="PKS_KR"/>
    <property type="match status" value="1"/>
</dbReference>
<dbReference type="Pfam" id="PF00550">
    <property type="entry name" value="PP-binding"/>
    <property type="match status" value="1"/>
</dbReference>
<evidence type="ECO:0000256" key="1">
    <source>
        <dbReference type="ARBA" id="ARBA00004792"/>
    </source>
</evidence>
<evidence type="ECO:0000313" key="10">
    <source>
        <dbReference type="EMBL" id="GAA0424917.1"/>
    </source>
</evidence>
<dbReference type="InterPro" id="IPR020807">
    <property type="entry name" value="PKS_DH"/>
</dbReference>
<dbReference type="InterPro" id="IPR001227">
    <property type="entry name" value="Ac_transferase_dom_sf"/>
</dbReference>
<dbReference type="RefSeq" id="WP_344029304.1">
    <property type="nucleotide sequence ID" value="NZ_BAAABX010000056.1"/>
</dbReference>
<protein>
    <recommendedName>
        <fullName evidence="12">SDR family NAD(P)-dependent oxidoreductase</fullName>
    </recommendedName>
</protein>
<dbReference type="InterPro" id="IPR014030">
    <property type="entry name" value="Ketoacyl_synth_N"/>
</dbReference>
<dbReference type="SUPFAM" id="SSF53901">
    <property type="entry name" value="Thiolase-like"/>
    <property type="match status" value="1"/>
</dbReference>
<dbReference type="SMART" id="SM00827">
    <property type="entry name" value="PKS_AT"/>
    <property type="match status" value="1"/>
</dbReference>
<dbReference type="Gene3D" id="3.40.50.720">
    <property type="entry name" value="NAD(P)-binding Rossmann-like Domain"/>
    <property type="match status" value="1"/>
</dbReference>
<dbReference type="PROSITE" id="PS50075">
    <property type="entry name" value="CARRIER"/>
    <property type="match status" value="1"/>
</dbReference>
<dbReference type="InterPro" id="IPR049552">
    <property type="entry name" value="PKS_DH_N"/>
</dbReference>
<evidence type="ECO:0000256" key="5">
    <source>
        <dbReference type="ARBA" id="ARBA00023194"/>
    </source>
</evidence>
<feature type="active site" description="Proton acceptor; for dehydratase activity" evidence="6">
    <location>
        <position position="941"/>
    </location>
</feature>
<evidence type="ECO:0000259" key="9">
    <source>
        <dbReference type="PROSITE" id="PS52019"/>
    </source>
</evidence>
<dbReference type="SUPFAM" id="SSF51735">
    <property type="entry name" value="NAD(P)-binding Rossmann-fold domains"/>
    <property type="match status" value="2"/>
</dbReference>
<dbReference type="CDD" id="cd08955">
    <property type="entry name" value="KR_2_FAS_SDR_x"/>
    <property type="match status" value="1"/>
</dbReference>
<accession>A0ABN0YZP5</accession>
<dbReference type="SUPFAM" id="SSF52151">
    <property type="entry name" value="FabD/lysophospholipase-like"/>
    <property type="match status" value="1"/>
</dbReference>
<evidence type="ECO:0000256" key="4">
    <source>
        <dbReference type="ARBA" id="ARBA00022679"/>
    </source>
</evidence>
<dbReference type="Proteomes" id="UP001500879">
    <property type="component" value="Unassembled WGS sequence"/>
</dbReference>
<feature type="active site" description="Proton donor; for dehydratase activity" evidence="6">
    <location>
        <position position="1106"/>
    </location>
</feature>
<evidence type="ECO:0000259" key="8">
    <source>
        <dbReference type="PROSITE" id="PS52004"/>
    </source>
</evidence>
<dbReference type="Pfam" id="PF14765">
    <property type="entry name" value="PS-DH"/>
    <property type="match status" value="1"/>
</dbReference>
<proteinExistence type="predicted"/>
<dbReference type="CDD" id="cd00833">
    <property type="entry name" value="PKS"/>
    <property type="match status" value="1"/>
</dbReference>
<dbReference type="PANTHER" id="PTHR43775:SF37">
    <property type="entry name" value="SI:DKEY-61P9.11"/>
    <property type="match status" value="1"/>
</dbReference>
<dbReference type="PROSITE" id="PS00012">
    <property type="entry name" value="PHOSPHOPANTETHEINE"/>
    <property type="match status" value="1"/>
</dbReference>
<comment type="pathway">
    <text evidence="1">Antibiotic biosynthesis.</text>
</comment>
<dbReference type="InterPro" id="IPR009081">
    <property type="entry name" value="PP-bd_ACP"/>
</dbReference>
<keyword evidence="3" id="KW-0597">Phosphoprotein</keyword>
<dbReference type="Gene3D" id="3.40.366.10">
    <property type="entry name" value="Malonyl-Coenzyme A Acyl Carrier Protein, domain 2"/>
    <property type="match status" value="1"/>
</dbReference>
<dbReference type="Pfam" id="PF00109">
    <property type="entry name" value="ketoacyl-synt"/>
    <property type="match status" value="1"/>
</dbReference>
<evidence type="ECO:0000259" key="7">
    <source>
        <dbReference type="PROSITE" id="PS50075"/>
    </source>
</evidence>
<dbReference type="SMART" id="SM00826">
    <property type="entry name" value="PKS_DH"/>
    <property type="match status" value="1"/>
</dbReference>
<dbReference type="PROSITE" id="PS52019">
    <property type="entry name" value="PKS_MFAS_DH"/>
    <property type="match status" value="1"/>
</dbReference>
<keyword evidence="4" id="KW-0808">Transferase</keyword>
<dbReference type="PROSITE" id="PS52004">
    <property type="entry name" value="KS3_2"/>
    <property type="match status" value="1"/>
</dbReference>
<sequence>MSASQEVPIAIIGIGCRFPGGVESAAGLWDLLVEGRDTVGPVPAGRWDARRLAAFQDPDLAGRLGRGCFLEQDVWAWDPEAMAVARPEQRWVDPQFRVLMEVAWEAAEHAGVPVDRMRGSRTGVYVGAYAPDNLFREARPVEDALDPVYMFGNFTGTLVGRLAFGMDLRGPVMALNTMCSSGLVAVDTACGALALEECDMALAGAVLLLLSPETHHLEAPLLLSRRGRCYAFDARADGYVRGEGAGMLLLKRLADARRDGDRVLAVIRGSAVNNDGQATRLTAPSTQVQQELFRAAVERAGIDPGDVGLVEAHGPGTAVGDPIEYTSVDAVYGRGRGRCALGSVKTNIGHSEPASGIAGAIKAVQCLRHGMVPANLNFRDWSPAIERDGVSRLFVPVETSAWPVAGGPRLAAVCSYGVTGTNAHAVLEQAPAVRSAPRRRGAERGARGRKPARAAYLLPLSGASPEAVSLAAGRLAAWAGDAGARSALADVAHTLAVRRWHGAQRLGVAARTSAELTARLRDFTAGEAVEGLAAGGLVLPSDHRGPVLVFSGQGSQWAGMCRGLLRTEPVFTAALAEVEPLIRAESGFSVRRMLTEPHRLTGVDRIQPTLFAVQFALAALWRSWGVRPAAVIGQSMGEVTAAVVAGALSPPDGAAVICRRARLLAETAGGAMASVLLGADRVAADIAAAGADQVEVAVLTSPGATVISGDAGQTAALVAGWQERDIVVRMVDVDVASHSPQMDPVLGRLHDVLDGLRPLAPRAAFYSTVCADPRDAGPLDAAYWVHNQREMVRFHGAVAAALADGHRLFVECAPHPLAVRAIADIARHASVNDAVAVGSLRRGTDDQDAYLSQVAAVHCAGFPLDWAARYGDGELVEAPGTAWRRVRTGGDGTPYRLVAPHLVGAAQHPLLGGHVHDPDRPGRHMWQTPVGPARLPWLADHRVAEVPVLPGAGLAEMMLAAASRAFGTDHVAVTALDFTSPLVLDPEPLVTTQVLTEGDRARVEIRSAAEEGTQLHAEGLLRPLEPRSAAGLPPVEAPPEEWEDVPPEDVHRYFRQRHSTYHGPAFAALERIQLHPGADRAVARLRIADAARVSGWTMALHPALLDEFVQTVASVWLSRYVTSPGPVVVAGFEEIRVHGPTGHTRLAEVRLHKADDVVCTASGVLATADGTVVAEIDGLRLANVTPPEERFASRLAHTAWVAAPRTARDTGPAGRWLVVAEEGDAWPGELAEALRARAADCRILTARRGHDLLADELTAILRSDARAWSGVVLAATGGTDGGAAPAVARGRVARARTVVRALSELADPPRLWAVTRGGGPAPDTAGLRGLLRVAAYEHPRLAPSMIDLDPPTDPRALLDDLLDEERRVSEIAWRDGERFTARVRPGAPVDGSADGRPRPPVRPGAAYLVTGGLGALGLLTAGWLAGHGAGHIVLCGRTAPSGEAESLLATAREAGASVSVVLGDIADPAVAAGAVRTATATGTPLKGVVHAAGVVEDATLANLDDLLLERVWRGKADGAWALHHATLDHDLDFWVVYSSVASLLGSPGQGAYAAANAFTDDLVAWRHHHKLPATTIHWGPWGRVGRGKHLAERGFVTITPADGIDALERILTAGYPQIAYSPLDLERWTAPYPAVRRSALLAGLLADDTAQDADSALLEALRTAAGERERRTLLEEHIIDCVREILGGTTVHIGPGSSLVMLGLDSLGAVGLRVRLEKALRTGIDPGVIWVRPSPAGLADWVLDRMAFNSGNSATDGAT</sequence>
<evidence type="ECO:0000256" key="2">
    <source>
        <dbReference type="ARBA" id="ARBA00022450"/>
    </source>
</evidence>
<dbReference type="InterPro" id="IPR057326">
    <property type="entry name" value="KR_dom"/>
</dbReference>
<name>A0ABN0YZP5_9ACTN</name>
<feature type="domain" description="Ketosynthase family 3 (KS3)" evidence="8">
    <location>
        <begin position="6"/>
        <end position="429"/>
    </location>
</feature>
<dbReference type="InterPro" id="IPR049551">
    <property type="entry name" value="PKS_DH_C"/>
</dbReference>
<dbReference type="InterPro" id="IPR006162">
    <property type="entry name" value="Ppantetheine_attach_site"/>
</dbReference>
<dbReference type="InterPro" id="IPR032821">
    <property type="entry name" value="PKS_assoc"/>
</dbReference>
<dbReference type="InterPro" id="IPR050091">
    <property type="entry name" value="PKS_NRPS_Biosynth_Enz"/>
</dbReference>
<dbReference type="InterPro" id="IPR014031">
    <property type="entry name" value="Ketoacyl_synth_C"/>
</dbReference>
<evidence type="ECO:0008006" key="12">
    <source>
        <dbReference type="Google" id="ProtNLM"/>
    </source>
</evidence>
<dbReference type="PANTHER" id="PTHR43775">
    <property type="entry name" value="FATTY ACID SYNTHASE"/>
    <property type="match status" value="1"/>
</dbReference>
<dbReference type="InterPro" id="IPR014043">
    <property type="entry name" value="Acyl_transferase_dom"/>
</dbReference>
<dbReference type="InterPro" id="IPR016039">
    <property type="entry name" value="Thiolase-like"/>
</dbReference>
<dbReference type="InterPro" id="IPR049900">
    <property type="entry name" value="PKS_mFAS_DH"/>
</dbReference>
<evidence type="ECO:0000313" key="11">
    <source>
        <dbReference type="Proteomes" id="UP001500879"/>
    </source>
</evidence>
<dbReference type="Gene3D" id="3.40.47.10">
    <property type="match status" value="1"/>
</dbReference>
<dbReference type="Pfam" id="PF00698">
    <property type="entry name" value="Acyl_transf_1"/>
    <property type="match status" value="1"/>
</dbReference>
<feature type="domain" description="PKS/mFAS DH" evidence="9">
    <location>
        <begin position="908"/>
        <end position="1190"/>
    </location>
</feature>
<dbReference type="Pfam" id="PF08659">
    <property type="entry name" value="KR"/>
    <property type="match status" value="1"/>
</dbReference>
<dbReference type="Pfam" id="PF16197">
    <property type="entry name" value="KAsynt_C_assoc"/>
    <property type="match status" value="1"/>
</dbReference>
<feature type="domain" description="Carrier" evidence="7">
    <location>
        <begin position="1669"/>
        <end position="1746"/>
    </location>
</feature>
<organism evidence="10 11">
    <name type="scientific">Streptomyces luteireticuli</name>
    <dbReference type="NCBI Taxonomy" id="173858"/>
    <lineage>
        <taxon>Bacteria</taxon>
        <taxon>Bacillati</taxon>
        <taxon>Actinomycetota</taxon>
        <taxon>Actinomycetes</taxon>
        <taxon>Kitasatosporales</taxon>
        <taxon>Streptomycetaceae</taxon>
        <taxon>Streptomyces</taxon>
    </lineage>
</organism>
<gene>
    <name evidence="10" type="ORF">GCM10010357_53080</name>
</gene>
<dbReference type="EMBL" id="BAAABX010000056">
    <property type="protein sequence ID" value="GAA0424917.1"/>
    <property type="molecule type" value="Genomic_DNA"/>
</dbReference>
<evidence type="ECO:0000256" key="3">
    <source>
        <dbReference type="ARBA" id="ARBA00022553"/>
    </source>
</evidence>
<dbReference type="SMART" id="SM00823">
    <property type="entry name" value="PKS_PP"/>
    <property type="match status" value="1"/>
</dbReference>
<evidence type="ECO:0000256" key="6">
    <source>
        <dbReference type="PROSITE-ProRule" id="PRU01363"/>
    </source>
</evidence>
<dbReference type="Gene3D" id="3.30.70.250">
    <property type="entry name" value="Malonyl-CoA ACP transacylase, ACP-binding"/>
    <property type="match status" value="1"/>
</dbReference>
<dbReference type="Pfam" id="PF02801">
    <property type="entry name" value="Ketoacyl-synt_C"/>
    <property type="match status" value="1"/>
</dbReference>
<dbReference type="Pfam" id="PF21089">
    <property type="entry name" value="PKS_DH_N"/>
    <property type="match status" value="1"/>
</dbReference>
<dbReference type="Gene3D" id="3.10.129.110">
    <property type="entry name" value="Polyketide synthase dehydratase"/>
    <property type="match status" value="1"/>
</dbReference>
<dbReference type="SUPFAM" id="SSF47336">
    <property type="entry name" value="ACP-like"/>
    <property type="match status" value="1"/>
</dbReference>
<dbReference type="InterPro" id="IPR016036">
    <property type="entry name" value="Malonyl_transacylase_ACP-bd"/>
</dbReference>
<dbReference type="Gene3D" id="1.10.1200.10">
    <property type="entry name" value="ACP-like"/>
    <property type="match status" value="1"/>
</dbReference>
<keyword evidence="2" id="KW-0596">Phosphopantetheine</keyword>
<comment type="caution">
    <text evidence="10">The sequence shown here is derived from an EMBL/GenBank/DDBJ whole genome shotgun (WGS) entry which is preliminary data.</text>
</comment>
<reference evidence="10 11" key="1">
    <citation type="journal article" date="2019" name="Int. J. Syst. Evol. Microbiol.">
        <title>The Global Catalogue of Microorganisms (GCM) 10K type strain sequencing project: providing services to taxonomists for standard genome sequencing and annotation.</title>
        <authorList>
            <consortium name="The Broad Institute Genomics Platform"/>
            <consortium name="The Broad Institute Genome Sequencing Center for Infectious Disease"/>
            <person name="Wu L."/>
            <person name="Ma J."/>
        </authorList>
    </citation>
    <scope>NUCLEOTIDE SEQUENCE [LARGE SCALE GENOMIC DNA]</scope>
    <source>
        <strain evidence="10 11">JCM 4788</strain>
    </source>
</reference>
<keyword evidence="5" id="KW-0045">Antibiotic biosynthesis</keyword>
<dbReference type="InterPro" id="IPR020806">
    <property type="entry name" value="PKS_PP-bd"/>
</dbReference>
<dbReference type="SUPFAM" id="SSF55048">
    <property type="entry name" value="Probable ACP-binding domain of malonyl-CoA ACP transacylase"/>
    <property type="match status" value="1"/>
</dbReference>
<dbReference type="InterPro" id="IPR042104">
    <property type="entry name" value="PKS_dehydratase_sf"/>
</dbReference>
<dbReference type="InterPro" id="IPR016035">
    <property type="entry name" value="Acyl_Trfase/lysoPLipase"/>
</dbReference>